<gene>
    <name evidence="6" type="ORF">HNQ70_000696</name>
</gene>
<name>A0A7W8HEM7_9BURK</name>
<evidence type="ECO:0000259" key="5">
    <source>
        <dbReference type="Pfam" id="PF00535"/>
    </source>
</evidence>
<evidence type="ECO:0000256" key="1">
    <source>
        <dbReference type="ARBA" id="ARBA00006739"/>
    </source>
</evidence>
<protein>
    <submittedName>
        <fullName evidence="6">Biofilm PGA synthesis N-glycosyltransferase PgaC</fullName>
        <ecNumber evidence="6">2.4.-.-</ecNumber>
    </submittedName>
</protein>
<evidence type="ECO:0000256" key="3">
    <source>
        <dbReference type="ARBA" id="ARBA00022679"/>
    </source>
</evidence>
<accession>A0A7W8HEM7</accession>
<reference evidence="6 7" key="1">
    <citation type="submission" date="2020-08" db="EMBL/GenBank/DDBJ databases">
        <title>Genomic Encyclopedia of Type Strains, Phase IV (KMG-IV): sequencing the most valuable type-strain genomes for metagenomic binning, comparative biology and taxonomic classification.</title>
        <authorList>
            <person name="Goeker M."/>
        </authorList>
    </citation>
    <scope>NUCLEOTIDE SEQUENCE [LARGE SCALE GENOMIC DNA]</scope>
    <source>
        <strain evidence="6 7">DSM 29781</strain>
    </source>
</reference>
<feature type="domain" description="Glycosyltransferase 2-like" evidence="5">
    <location>
        <begin position="63"/>
        <end position="225"/>
    </location>
</feature>
<feature type="transmembrane region" description="Helical" evidence="4">
    <location>
        <begin position="305"/>
        <end position="325"/>
    </location>
</feature>
<dbReference type="EMBL" id="JACHGB010000002">
    <property type="protein sequence ID" value="MBB5270692.1"/>
    <property type="molecule type" value="Genomic_DNA"/>
</dbReference>
<feature type="transmembrane region" description="Helical" evidence="4">
    <location>
        <begin position="15"/>
        <end position="41"/>
    </location>
</feature>
<keyword evidence="7" id="KW-1185">Reference proteome</keyword>
<feature type="transmembrane region" description="Helical" evidence="4">
    <location>
        <begin position="345"/>
        <end position="364"/>
    </location>
</feature>
<evidence type="ECO:0000256" key="2">
    <source>
        <dbReference type="ARBA" id="ARBA00022676"/>
    </source>
</evidence>
<dbReference type="InterPro" id="IPR029044">
    <property type="entry name" value="Nucleotide-diphossugar_trans"/>
</dbReference>
<evidence type="ECO:0000256" key="4">
    <source>
        <dbReference type="SAM" id="Phobius"/>
    </source>
</evidence>
<comment type="caution">
    <text evidence="6">The sequence shown here is derived from an EMBL/GenBank/DDBJ whole genome shotgun (WGS) entry which is preliminary data.</text>
</comment>
<dbReference type="RefSeq" id="WP_183964342.1">
    <property type="nucleotide sequence ID" value="NZ_BAABEW010000008.1"/>
</dbReference>
<keyword evidence="4" id="KW-0812">Transmembrane</keyword>
<evidence type="ECO:0000313" key="6">
    <source>
        <dbReference type="EMBL" id="MBB5270692.1"/>
    </source>
</evidence>
<dbReference type="InterPro" id="IPR001173">
    <property type="entry name" value="Glyco_trans_2-like"/>
</dbReference>
<keyword evidence="4" id="KW-1133">Transmembrane helix</keyword>
<keyword evidence="3 6" id="KW-0808">Transferase</keyword>
<dbReference type="PANTHER" id="PTHR43630:SF1">
    <property type="entry name" value="POLY-BETA-1,6-N-ACETYL-D-GLUCOSAMINE SYNTHASE"/>
    <property type="match status" value="1"/>
</dbReference>
<dbReference type="SUPFAM" id="SSF53448">
    <property type="entry name" value="Nucleotide-diphospho-sugar transferases"/>
    <property type="match status" value="1"/>
</dbReference>
<dbReference type="EC" id="2.4.-.-" evidence="6"/>
<feature type="transmembrane region" description="Helical" evidence="4">
    <location>
        <begin position="376"/>
        <end position="402"/>
    </location>
</feature>
<dbReference type="GO" id="GO:0016757">
    <property type="term" value="F:glycosyltransferase activity"/>
    <property type="evidence" value="ECO:0007669"/>
    <property type="project" value="UniProtKB-KW"/>
</dbReference>
<dbReference type="Proteomes" id="UP000532440">
    <property type="component" value="Unassembled WGS sequence"/>
</dbReference>
<dbReference type="CDD" id="cd06423">
    <property type="entry name" value="CESA_like"/>
    <property type="match status" value="1"/>
</dbReference>
<comment type="similarity">
    <text evidence="1">Belongs to the glycosyltransferase 2 family.</text>
</comment>
<organism evidence="6 7">
    <name type="scientific">Quisquiliibacterium transsilvanicum</name>
    <dbReference type="NCBI Taxonomy" id="1549638"/>
    <lineage>
        <taxon>Bacteria</taxon>
        <taxon>Pseudomonadati</taxon>
        <taxon>Pseudomonadota</taxon>
        <taxon>Betaproteobacteria</taxon>
        <taxon>Burkholderiales</taxon>
        <taxon>Burkholderiaceae</taxon>
        <taxon>Quisquiliibacterium</taxon>
    </lineage>
</organism>
<proteinExistence type="inferred from homology"/>
<dbReference type="AlphaFoldDB" id="A0A7W8HEM7"/>
<dbReference type="Pfam" id="PF00535">
    <property type="entry name" value="Glycos_transf_2"/>
    <property type="match status" value="1"/>
</dbReference>
<keyword evidence="4" id="KW-0472">Membrane</keyword>
<dbReference type="Gene3D" id="3.90.550.10">
    <property type="entry name" value="Spore Coat Polysaccharide Biosynthesis Protein SpsA, Chain A"/>
    <property type="match status" value="1"/>
</dbReference>
<keyword evidence="2 6" id="KW-0328">Glycosyltransferase</keyword>
<sequence length="421" mass="47643">MNLTELLAAIQHSSVYYVALVFFAGYPIATSILWITTSLMFRLRWERGDAKDEPQDGPLPSVTVLVPAHNEEAVIPHSLPAMLAMDYPDFEVIVIDDGSTDDTAGALARLGRNPRLRVVRKVVNEGKAMALNDALPLARGEIVLILDADAEPQPDLLRRMVPHFASARVAAVTGNPRVRNTDTFLARLQSIEFSSIVSLLRRSQRIWGRIVTVSGVVAAFRRSALFDVGGFSPEMPTEDIEVTWKLQKRFYDVRYEPRAVCWMTVPASYRGLWTQRLRWARGLLQVLHKHSDVMAHWKYRRMWPVFIESSLSTLWALCFVVLTAIWTVSWSAGLPPVGASPIPNLWGMTIATLCLAQLAVGTLIDRRYDRTIVRMLPYAVWYPIVYWMFLSLGTVVSLHWLFRKPTRTPVRWNTQRTGSAA</sequence>
<dbReference type="PANTHER" id="PTHR43630">
    <property type="entry name" value="POLY-BETA-1,6-N-ACETYL-D-GLUCOSAMINE SYNTHASE"/>
    <property type="match status" value="1"/>
</dbReference>
<evidence type="ECO:0000313" key="7">
    <source>
        <dbReference type="Proteomes" id="UP000532440"/>
    </source>
</evidence>